<dbReference type="Proteomes" id="UP000552683">
    <property type="component" value="Unassembled WGS sequence"/>
</dbReference>
<keyword evidence="3" id="KW-1185">Reference proteome</keyword>
<protein>
    <submittedName>
        <fullName evidence="2">Uncharacterized protein</fullName>
    </submittedName>
</protein>
<evidence type="ECO:0000313" key="3">
    <source>
        <dbReference type="Proteomes" id="UP000552683"/>
    </source>
</evidence>
<sequence>MKKISNKSLEEALNNFVNTDDREYIKKRCLETIFKTQMSNKKYVEFIRKTFEFDVSLSEISTWKKEFDELQNKPQAPTQNEISHGYPDKSIEQ</sequence>
<evidence type="ECO:0000313" key="2">
    <source>
        <dbReference type="EMBL" id="MBC2883002.1"/>
    </source>
</evidence>
<comment type="caution">
    <text evidence="2">The sequence shown here is derived from an EMBL/GenBank/DDBJ whole genome shotgun (WGS) entry which is preliminary data.</text>
</comment>
<feature type="region of interest" description="Disordered" evidence="1">
    <location>
        <begin position="70"/>
        <end position="93"/>
    </location>
</feature>
<proteinExistence type="predicted"/>
<accession>A0A842JA77</accession>
<dbReference type="EMBL" id="JACLZK010000002">
    <property type="protein sequence ID" value="MBC2883002.1"/>
    <property type="molecule type" value="Genomic_DNA"/>
</dbReference>
<feature type="compositionally biased region" description="Polar residues" evidence="1">
    <location>
        <begin position="72"/>
        <end position="82"/>
    </location>
</feature>
<dbReference type="AlphaFoldDB" id="A0A842JA77"/>
<gene>
    <name evidence="2" type="ORF">H7R39_06980</name>
</gene>
<organism evidence="2 3">
    <name type="scientific">Campylobacter massiliensis</name>
    <dbReference type="NCBI Taxonomy" id="2762557"/>
    <lineage>
        <taxon>Bacteria</taxon>
        <taxon>Pseudomonadati</taxon>
        <taxon>Campylobacterota</taxon>
        <taxon>Epsilonproteobacteria</taxon>
        <taxon>Campylobacterales</taxon>
        <taxon>Campylobacteraceae</taxon>
        <taxon>Campylobacter</taxon>
    </lineage>
</organism>
<reference evidence="2 3" key="1">
    <citation type="submission" date="2020-08" db="EMBL/GenBank/DDBJ databases">
        <title>Complete genome and description of Campylobacter massiliensis Marseille-Q3452 sp. nov.</title>
        <authorList>
            <person name="Antezack A."/>
        </authorList>
    </citation>
    <scope>NUCLEOTIDE SEQUENCE [LARGE SCALE GENOMIC DNA]</scope>
    <source>
        <strain evidence="2 3">Marseille-Q3452</strain>
    </source>
</reference>
<name>A0A842JA77_9BACT</name>
<dbReference type="RefSeq" id="WP_185898582.1">
    <property type="nucleotide sequence ID" value="NZ_JACLZK010000002.1"/>
</dbReference>
<evidence type="ECO:0000256" key="1">
    <source>
        <dbReference type="SAM" id="MobiDB-lite"/>
    </source>
</evidence>